<dbReference type="KEGG" id="rop:ROP_24390"/>
<evidence type="ECO:0000313" key="2">
    <source>
        <dbReference type="EMBL" id="BAH50686.1"/>
    </source>
</evidence>
<protein>
    <submittedName>
        <fullName evidence="2">Putative dehydratase</fullName>
    </submittedName>
</protein>
<dbReference type="AlphaFoldDB" id="C1B3I8"/>
<dbReference type="Gene3D" id="3.10.450.50">
    <property type="match status" value="1"/>
</dbReference>
<name>C1B3I8_RHOOB</name>
<reference evidence="2 3" key="1">
    <citation type="submission" date="2009-03" db="EMBL/GenBank/DDBJ databases">
        <title>Comparison of the complete genome sequences of Rhodococcus erythropolis PR4 and Rhodococcus opacus B4.</title>
        <authorList>
            <person name="Takarada H."/>
            <person name="Sekine M."/>
            <person name="Hosoyama A."/>
            <person name="Yamada R."/>
            <person name="Fujisawa T."/>
            <person name="Omata S."/>
            <person name="Shimizu A."/>
            <person name="Tsukatani N."/>
            <person name="Tanikawa S."/>
            <person name="Fujita N."/>
            <person name="Harayama S."/>
        </authorList>
    </citation>
    <scope>NUCLEOTIDE SEQUENCE [LARGE SCALE GENOMIC DNA]</scope>
    <source>
        <strain evidence="2 3">B4</strain>
    </source>
</reference>
<dbReference type="InterPro" id="IPR032710">
    <property type="entry name" value="NTF2-like_dom_sf"/>
</dbReference>
<evidence type="ECO:0000259" key="1">
    <source>
        <dbReference type="Pfam" id="PF13577"/>
    </source>
</evidence>
<dbReference type="Proteomes" id="UP000002212">
    <property type="component" value="Chromosome"/>
</dbReference>
<dbReference type="Pfam" id="PF13577">
    <property type="entry name" value="SnoaL_4"/>
    <property type="match status" value="1"/>
</dbReference>
<feature type="domain" description="SnoaL-like" evidence="1">
    <location>
        <begin position="12"/>
        <end position="137"/>
    </location>
</feature>
<accession>C1B3I8</accession>
<dbReference type="HOGENOM" id="CLU_106738_5_0_11"/>
<dbReference type="STRING" id="632772.ROP_24390"/>
<organism evidence="2 3">
    <name type="scientific">Rhodococcus opacus (strain B4)</name>
    <dbReference type="NCBI Taxonomy" id="632772"/>
    <lineage>
        <taxon>Bacteria</taxon>
        <taxon>Bacillati</taxon>
        <taxon>Actinomycetota</taxon>
        <taxon>Actinomycetes</taxon>
        <taxon>Mycobacteriales</taxon>
        <taxon>Nocardiaceae</taxon>
        <taxon>Rhodococcus</taxon>
    </lineage>
</organism>
<dbReference type="RefSeq" id="WP_012689642.1">
    <property type="nucleotide sequence ID" value="NC_012522.1"/>
</dbReference>
<dbReference type="InterPro" id="IPR037401">
    <property type="entry name" value="SnoaL-like"/>
</dbReference>
<evidence type="ECO:0000313" key="3">
    <source>
        <dbReference type="Proteomes" id="UP000002212"/>
    </source>
</evidence>
<proteinExistence type="predicted"/>
<dbReference type="PATRIC" id="fig|632772.20.peg.2551"/>
<dbReference type="EMBL" id="AP011115">
    <property type="protein sequence ID" value="BAH50686.1"/>
    <property type="molecule type" value="Genomic_DNA"/>
</dbReference>
<dbReference type="OrthoDB" id="3173051at2"/>
<sequence length="154" mass="17996">MTVEPLEQAVRRLVAIEDIRQLKARYFRCVDFRLWDEFADLFTEDLQVDFAESTSSPRGKQEFLASVARHFQTGYSVHHGHVPEIDVTDDSTATAIWPMYDRVESPSDSGYVSHEGWGHYTETYRRCDDGRWRICRSRLTRIERHELPKQGVSS</sequence>
<dbReference type="SUPFAM" id="SSF54427">
    <property type="entry name" value="NTF2-like"/>
    <property type="match status" value="1"/>
</dbReference>
<gene>
    <name evidence="2" type="ordered locus">ROP_24390</name>
</gene>